<evidence type="ECO:0000259" key="1">
    <source>
        <dbReference type="Pfam" id="PF13454"/>
    </source>
</evidence>
<reference evidence="2" key="1">
    <citation type="journal article" date="2014" name="Genome Announc.">
        <title>Draft Genome Sequences of Two Lactobacillus Strains, L. farraginis JCM 14108T and L. composti JCM 14202T, Isolated from Compost of Distilled Shochu Residue.</title>
        <authorList>
            <person name="Yuki M."/>
            <person name="Oshima K."/>
            <person name="Suda W."/>
            <person name="Kitahara M."/>
            <person name="Kitamura K."/>
            <person name="Iida T."/>
            <person name="Hattori M."/>
            <person name="Ohkuma M."/>
        </authorList>
    </citation>
    <scope>NUCLEOTIDE SEQUENCE [LARGE SCALE GENOMIC DNA]</scope>
    <source>
        <strain evidence="2">JCM 14108</strain>
    </source>
</reference>
<dbReference type="RefSeq" id="WP_272944502.1">
    <property type="nucleotide sequence ID" value="NZ_BAKI01000003.1"/>
</dbReference>
<dbReference type="EMBL" id="BAKI01000003">
    <property type="protein sequence ID" value="GAF35585.1"/>
    <property type="molecule type" value="Genomic_DNA"/>
</dbReference>
<dbReference type="InterPro" id="IPR038732">
    <property type="entry name" value="HpyO/CreE_NAD-binding"/>
</dbReference>
<organism evidence="2 3">
    <name type="scientific">Lentilactobacillus farraginis DSM 18382 = JCM 14108</name>
    <dbReference type="NCBI Taxonomy" id="1423743"/>
    <lineage>
        <taxon>Bacteria</taxon>
        <taxon>Bacillati</taxon>
        <taxon>Bacillota</taxon>
        <taxon>Bacilli</taxon>
        <taxon>Lactobacillales</taxon>
        <taxon>Lactobacillaceae</taxon>
        <taxon>Lentilactobacillus</taxon>
    </lineage>
</organism>
<dbReference type="Proteomes" id="UP000019488">
    <property type="component" value="Unassembled WGS sequence"/>
</dbReference>
<evidence type="ECO:0000313" key="3">
    <source>
        <dbReference type="Proteomes" id="UP000019488"/>
    </source>
</evidence>
<comment type="caution">
    <text evidence="2">The sequence shown here is derived from an EMBL/GenBank/DDBJ whole genome shotgun (WGS) entry which is preliminary data.</text>
</comment>
<protein>
    <recommendedName>
        <fullName evidence="1">FAD-dependent urate hydroxylase HpyO/Asp monooxygenase CreE-like FAD/NAD(P)-binding domain-containing protein</fullName>
    </recommendedName>
</protein>
<evidence type="ECO:0000313" key="2">
    <source>
        <dbReference type="EMBL" id="GAF35585.1"/>
    </source>
</evidence>
<dbReference type="AlphaFoldDB" id="X0QAG0"/>
<proteinExistence type="predicted"/>
<dbReference type="Pfam" id="PF13454">
    <property type="entry name" value="NAD_binding_9"/>
    <property type="match status" value="1"/>
</dbReference>
<gene>
    <name evidence="2" type="ORF">JCM14108_479</name>
</gene>
<name>X0QAG0_9LACO</name>
<sequence length="97" mass="10692">MKVGIIGAGPRGILVTSQLFNQYKYNSDQSEPLSITLFDPYGVGGRVWRADQWDGLIMNTPADQITLFTDESVSMTGKVFDGPALFEWASSEEAMII</sequence>
<feature type="domain" description="FAD-dependent urate hydroxylase HpyO/Asp monooxygenase CreE-like FAD/NAD(P)-binding" evidence="1">
    <location>
        <begin position="5"/>
        <end position="93"/>
    </location>
</feature>
<accession>X0QAG0</accession>